<feature type="transmembrane region" description="Helical" evidence="1">
    <location>
        <begin position="105"/>
        <end position="123"/>
    </location>
</feature>
<sequence length="127" mass="13905">MVRYRRCRDNARYLLASVRLANGVAGLVAPQVLIRRIEGKREPSPAAIYAFRLFGIRTVLLGLDLFLSHGDEAQQSLREGVVIHSCDVATVTLLAIQRRISRRTAALLALISTGNVALALSALRSKP</sequence>
<organism evidence="2 3">
    <name type="scientific">Saccharopolyspora phatthalungensis</name>
    <dbReference type="NCBI Taxonomy" id="664693"/>
    <lineage>
        <taxon>Bacteria</taxon>
        <taxon>Bacillati</taxon>
        <taxon>Actinomycetota</taxon>
        <taxon>Actinomycetes</taxon>
        <taxon>Pseudonocardiales</taxon>
        <taxon>Pseudonocardiaceae</taxon>
        <taxon>Saccharopolyspora</taxon>
    </lineage>
</organism>
<evidence type="ECO:0000313" key="2">
    <source>
        <dbReference type="EMBL" id="MBB5158854.1"/>
    </source>
</evidence>
<proteinExistence type="predicted"/>
<comment type="caution">
    <text evidence="2">The sequence shown here is derived from an EMBL/GenBank/DDBJ whole genome shotgun (WGS) entry which is preliminary data.</text>
</comment>
<evidence type="ECO:0000256" key="1">
    <source>
        <dbReference type="SAM" id="Phobius"/>
    </source>
</evidence>
<accession>A0A840QDK2</accession>
<name>A0A840QDK2_9PSEU</name>
<keyword evidence="1" id="KW-0812">Transmembrane</keyword>
<evidence type="ECO:0000313" key="3">
    <source>
        <dbReference type="Proteomes" id="UP000584374"/>
    </source>
</evidence>
<dbReference type="AlphaFoldDB" id="A0A840QDK2"/>
<keyword evidence="1" id="KW-0472">Membrane</keyword>
<dbReference type="EMBL" id="JACHIW010000002">
    <property type="protein sequence ID" value="MBB5158854.1"/>
    <property type="molecule type" value="Genomic_DNA"/>
</dbReference>
<reference evidence="2 3" key="1">
    <citation type="submission" date="2020-08" db="EMBL/GenBank/DDBJ databases">
        <title>Sequencing the genomes of 1000 actinobacteria strains.</title>
        <authorList>
            <person name="Klenk H.-P."/>
        </authorList>
    </citation>
    <scope>NUCLEOTIDE SEQUENCE [LARGE SCALE GENOMIC DNA]</scope>
    <source>
        <strain evidence="2 3">DSM 45584</strain>
    </source>
</reference>
<dbReference type="RefSeq" id="WP_184730885.1">
    <property type="nucleotide sequence ID" value="NZ_JACHIW010000002.1"/>
</dbReference>
<keyword evidence="3" id="KW-1185">Reference proteome</keyword>
<keyword evidence="1" id="KW-1133">Transmembrane helix</keyword>
<gene>
    <name evidence="2" type="ORF">BJ970_006453</name>
</gene>
<protein>
    <submittedName>
        <fullName evidence="2">Uncharacterized protein</fullName>
    </submittedName>
</protein>
<dbReference type="Proteomes" id="UP000584374">
    <property type="component" value="Unassembled WGS sequence"/>
</dbReference>